<reference evidence="2 3" key="2">
    <citation type="submission" date="2007-09" db="EMBL/GenBank/DDBJ databases">
        <title>Draft genome sequence of Clostridium bolteae (ATCC BAA-613).</title>
        <authorList>
            <person name="Sudarsanam P."/>
            <person name="Ley R."/>
            <person name="Guruge J."/>
            <person name="Turnbaugh P.J."/>
            <person name="Mahowald M."/>
            <person name="Liep D."/>
            <person name="Gordon J."/>
        </authorList>
    </citation>
    <scope>NUCLEOTIDE SEQUENCE [LARGE SCALE GENOMIC DNA]</scope>
    <source>
        <strain evidence="3">ATCC BAA-613 / DSM 15670 / CCUG 46953 / JCM 12243 / WAL 16351</strain>
    </source>
</reference>
<evidence type="ECO:0000259" key="1">
    <source>
        <dbReference type="PROSITE" id="PS51742"/>
    </source>
</evidence>
<protein>
    <recommendedName>
        <fullName evidence="1">PPC domain-containing protein</fullName>
    </recommendedName>
</protein>
<accession>A8S5Q7</accession>
<dbReference type="PROSITE" id="PS51742">
    <property type="entry name" value="PPC"/>
    <property type="match status" value="1"/>
</dbReference>
<dbReference type="SUPFAM" id="SSF117856">
    <property type="entry name" value="AF0104/ALDC/Ptd012-like"/>
    <property type="match status" value="1"/>
</dbReference>
<proteinExistence type="predicted"/>
<dbReference type="Proteomes" id="UP000005396">
    <property type="component" value="Unassembled WGS sequence"/>
</dbReference>
<reference evidence="2 3" key="1">
    <citation type="submission" date="2007-08" db="EMBL/GenBank/DDBJ databases">
        <authorList>
            <person name="Fulton L."/>
            <person name="Clifton S."/>
            <person name="Fulton B."/>
            <person name="Xu J."/>
            <person name="Minx P."/>
            <person name="Pepin K.H."/>
            <person name="Johnson M."/>
            <person name="Thiruvilangam P."/>
            <person name="Bhonagiri V."/>
            <person name="Nash W.E."/>
            <person name="Mardis E.R."/>
            <person name="Wilson R.K."/>
        </authorList>
    </citation>
    <scope>NUCLEOTIDE SEQUENCE [LARGE SCALE GENOMIC DNA]</scope>
    <source>
        <strain evidence="3">ATCC BAA-613 / DSM 15670 / CCUG 46953 / JCM 12243 / WAL 16351</strain>
    </source>
</reference>
<name>A8S5Q7_ENTBW</name>
<organism evidence="2 3">
    <name type="scientific">Enterocloster bolteae (strain ATCC BAA-613 / DSM 15670 / CCUG 46953 / JCM 12243 / WAL 16351)</name>
    <name type="common">Clostridium bolteae</name>
    <dbReference type="NCBI Taxonomy" id="411902"/>
    <lineage>
        <taxon>Bacteria</taxon>
        <taxon>Bacillati</taxon>
        <taxon>Bacillota</taxon>
        <taxon>Clostridia</taxon>
        <taxon>Lachnospirales</taxon>
        <taxon>Lachnospiraceae</taxon>
        <taxon>Enterocloster</taxon>
    </lineage>
</organism>
<dbReference type="PaxDb" id="411902-CLOBOL_07285"/>
<dbReference type="Pfam" id="PF03479">
    <property type="entry name" value="PCC"/>
    <property type="match status" value="1"/>
</dbReference>
<dbReference type="Gene3D" id="3.30.1330.80">
    <property type="entry name" value="Hypothetical protein, similar to alpha- acetolactate decarboxylase, domain 2"/>
    <property type="match status" value="1"/>
</dbReference>
<dbReference type="AlphaFoldDB" id="A8S5Q7"/>
<dbReference type="InterPro" id="IPR005175">
    <property type="entry name" value="PPC_dom"/>
</dbReference>
<feature type="domain" description="PPC" evidence="1">
    <location>
        <begin position="8"/>
        <end position="196"/>
    </location>
</feature>
<dbReference type="HOGENOM" id="CLU_1370093_0_0_9"/>
<evidence type="ECO:0000313" key="3">
    <source>
        <dbReference type="Proteomes" id="UP000005396"/>
    </source>
</evidence>
<dbReference type="RefSeq" id="WP_002568788.1">
    <property type="nucleotide sequence ID" value="NZ_DS480725.1"/>
</dbReference>
<evidence type="ECO:0000313" key="2">
    <source>
        <dbReference type="EMBL" id="EDP12531.1"/>
    </source>
</evidence>
<comment type="caution">
    <text evidence="2">The sequence shown here is derived from an EMBL/GenBank/DDBJ whole genome shotgun (WGS) entry which is preliminary data.</text>
</comment>
<dbReference type="EMBL" id="ABCC02000076">
    <property type="protein sequence ID" value="EDP12531.1"/>
    <property type="molecule type" value="Genomic_DNA"/>
</dbReference>
<gene>
    <name evidence="2" type="ORF">CLOBOL_07285</name>
</gene>
<sequence length="199" mass="21665">MARLIESGKIEEVVFARFEPGEDILKALYDICREKDIRTGIILDGSGSAVDFTYQHFPINPKLCPTNVSIGTMHGKCEISLQGTIGTTVCNLAEGDTPDTVVERMFPTIPGLWEGPVDKWPMVGCEYGPGTPYIHAHCVASNADYTVCGHLMPGTRVASGDPSKPSHFTVIIAKISGVELQATIDHKIGFYQNLVRVDE</sequence>